<dbReference type="Proteomes" id="UP000191806">
    <property type="component" value="Chromosome"/>
</dbReference>
<name>A0A1V0PGZ1_LACLC</name>
<proteinExistence type="predicted"/>
<gene>
    <name evidence="1" type="ORF">LLJM1_1094</name>
</gene>
<dbReference type="EMBL" id="CP015899">
    <property type="protein sequence ID" value="ARE28469.1"/>
    <property type="molecule type" value="Genomic_DNA"/>
</dbReference>
<keyword evidence="1" id="KW-0378">Hydrolase</keyword>
<sequence>MGWKDRPTAINNLEIDGGYIFAIDENGTSILPESNPFMDESEKDPNKQWLTLTGIMVNLEEYNLIQKNIIDLKNKYWKDGLFGQGTIKALQKHLGTTQDGTISPVSDSVRELQRRLNANKL</sequence>
<dbReference type="GO" id="GO:0016787">
    <property type="term" value="F:hydrolase activity"/>
    <property type="evidence" value="ECO:0007669"/>
    <property type="project" value="UniProtKB-KW"/>
</dbReference>
<dbReference type="AlphaFoldDB" id="A0A1V0PGZ1"/>
<dbReference type="RefSeq" id="WP_063282471.1">
    <property type="nucleotide sequence ID" value="NZ_CP015899.2"/>
</dbReference>
<accession>A0A1V0PGZ1</accession>
<organism evidence="1 2">
    <name type="scientific">Lactococcus lactis subsp. cremoris</name>
    <name type="common">Streptococcus cremoris</name>
    <dbReference type="NCBI Taxonomy" id="1359"/>
    <lineage>
        <taxon>Bacteria</taxon>
        <taxon>Bacillati</taxon>
        <taxon>Bacillota</taxon>
        <taxon>Bacilli</taxon>
        <taxon>Lactobacillales</taxon>
        <taxon>Streptococcaceae</taxon>
        <taxon>Lactococcus</taxon>
    </lineage>
</organism>
<evidence type="ECO:0000313" key="2">
    <source>
        <dbReference type="Proteomes" id="UP000191806"/>
    </source>
</evidence>
<reference evidence="1 2" key="1">
    <citation type="journal article" date="2017" name="BMC Genomics">
        <title>Comparative and functional genomics of the Lactococcus lactis taxon; insights into evolution and niche adaptation.</title>
        <authorList>
            <person name="Kelleher P."/>
            <person name="Bottacini F."/>
            <person name="Mahony J."/>
            <person name="Kilcawley K.N."/>
            <person name="van Sinderen D."/>
        </authorList>
    </citation>
    <scope>NUCLEOTIDE SEQUENCE [LARGE SCALE GENOMIC DNA]</scope>
    <source>
        <strain evidence="1 2">JM1</strain>
    </source>
</reference>
<protein>
    <submittedName>
        <fullName evidence="1">Cell wall-associated hydrolase</fullName>
    </submittedName>
</protein>
<evidence type="ECO:0000313" key="1">
    <source>
        <dbReference type="EMBL" id="ARE28469.1"/>
    </source>
</evidence>